<dbReference type="AlphaFoldDB" id="A0A1V1P1D1"/>
<feature type="non-terminal residue" evidence="1">
    <location>
        <position position="1"/>
    </location>
</feature>
<evidence type="ECO:0000313" key="1">
    <source>
        <dbReference type="EMBL" id="ETR68555.1"/>
    </source>
</evidence>
<organism evidence="1 2">
    <name type="scientific">Candidatus Magnetoglobus multicellularis str. Araruama</name>
    <dbReference type="NCBI Taxonomy" id="890399"/>
    <lineage>
        <taxon>Bacteria</taxon>
        <taxon>Pseudomonadati</taxon>
        <taxon>Thermodesulfobacteriota</taxon>
        <taxon>Desulfobacteria</taxon>
        <taxon>Desulfobacterales</taxon>
        <taxon>Desulfobacteraceae</taxon>
        <taxon>Candidatus Magnetoglobus</taxon>
    </lineage>
</organism>
<dbReference type="Proteomes" id="UP000189670">
    <property type="component" value="Unassembled WGS sequence"/>
</dbReference>
<proteinExistence type="predicted"/>
<comment type="caution">
    <text evidence="1">The sequence shown here is derived from an EMBL/GenBank/DDBJ whole genome shotgun (WGS) entry which is preliminary data.</text>
</comment>
<gene>
    <name evidence="1" type="ORF">OMM_10401</name>
</gene>
<accession>A0A1V1P1D1</accession>
<dbReference type="EMBL" id="ATBP01000911">
    <property type="protein sequence ID" value="ETR68555.1"/>
    <property type="molecule type" value="Genomic_DNA"/>
</dbReference>
<evidence type="ECO:0000313" key="2">
    <source>
        <dbReference type="Proteomes" id="UP000189670"/>
    </source>
</evidence>
<reference evidence="2" key="1">
    <citation type="submission" date="2012-11" db="EMBL/GenBank/DDBJ databases">
        <authorList>
            <person name="Lucero-Rivera Y.E."/>
            <person name="Tovar-Ramirez D."/>
        </authorList>
    </citation>
    <scope>NUCLEOTIDE SEQUENCE [LARGE SCALE GENOMIC DNA]</scope>
    <source>
        <strain evidence="2">Araruama</strain>
    </source>
</reference>
<sequence>RNNRRPEKRYTGTISFLCPNIEKIDSLIASVFFQHPEGYILLPRLFHQSVGSAFFSKIFLSNMDGNNEYSTFQEKK</sequence>
<protein>
    <submittedName>
        <fullName evidence="1">Uncharacterized protein</fullName>
    </submittedName>
</protein>
<name>A0A1V1P1D1_9BACT</name>